<dbReference type="AlphaFoldDB" id="A0A2H6KK94"/>
<keyword evidence="1" id="KW-0969">Cilium</keyword>
<dbReference type="Proteomes" id="UP000236319">
    <property type="component" value="Unassembled WGS sequence"/>
</dbReference>
<protein>
    <submittedName>
        <fullName evidence="1">Flagellar M-ring protein, putative</fullName>
    </submittedName>
</protein>
<keyword evidence="2" id="KW-1185">Reference proteome</keyword>
<keyword evidence="1" id="KW-0966">Cell projection</keyword>
<dbReference type="RefSeq" id="XP_028869650.1">
    <property type="nucleotide sequence ID" value="XM_029013817.1"/>
</dbReference>
<gene>
    <name evidence="1" type="ORF">BOVATA_049000</name>
</gene>
<proteinExistence type="predicted"/>
<evidence type="ECO:0000313" key="2">
    <source>
        <dbReference type="Proteomes" id="UP000236319"/>
    </source>
</evidence>
<comment type="caution">
    <text evidence="1">The sequence shown here is derived from an EMBL/GenBank/DDBJ whole genome shotgun (WGS) entry which is preliminary data.</text>
</comment>
<reference evidence="1 2" key="1">
    <citation type="journal article" date="2017" name="BMC Genomics">
        <title>Whole-genome assembly of Babesia ovata and comparative genomics between closely related pathogens.</title>
        <authorList>
            <person name="Yamagishi J."/>
            <person name="Asada M."/>
            <person name="Hakimi H."/>
            <person name="Tanaka T.Q."/>
            <person name="Sugimoto C."/>
            <person name="Kawazu S."/>
        </authorList>
    </citation>
    <scope>NUCLEOTIDE SEQUENCE [LARGE SCALE GENOMIC DNA]</scope>
    <source>
        <strain evidence="1 2">Miyake</strain>
    </source>
</reference>
<dbReference type="EMBL" id="BDSA01000043">
    <property type="protein sequence ID" value="GBE63407.1"/>
    <property type="molecule type" value="Genomic_DNA"/>
</dbReference>
<dbReference type="VEuPathDB" id="PiroplasmaDB:BOVATA_049000"/>
<name>A0A2H6KK94_9APIC</name>
<sequence length="81" mass="8527">MFAYRPHEAFKALILVLIYFFGQLLQLLRDLRGEGLEQLLDGGDVVAAGGGGEGGDGGGDLRVDVIGEGFDGMVTHYVGVS</sequence>
<organism evidence="1 2">
    <name type="scientific">Babesia ovata</name>
    <dbReference type="NCBI Taxonomy" id="189622"/>
    <lineage>
        <taxon>Eukaryota</taxon>
        <taxon>Sar</taxon>
        <taxon>Alveolata</taxon>
        <taxon>Apicomplexa</taxon>
        <taxon>Aconoidasida</taxon>
        <taxon>Piroplasmida</taxon>
        <taxon>Babesiidae</taxon>
        <taxon>Babesia</taxon>
    </lineage>
</organism>
<evidence type="ECO:0000313" key="1">
    <source>
        <dbReference type="EMBL" id="GBE63407.1"/>
    </source>
</evidence>
<dbReference type="GeneID" id="39877177"/>
<accession>A0A2H6KK94</accession>
<keyword evidence="1" id="KW-0282">Flagellum</keyword>